<feature type="region of interest" description="Disordered" evidence="1">
    <location>
        <begin position="1"/>
        <end position="50"/>
    </location>
</feature>
<dbReference type="EMBL" id="JARGDH010000003">
    <property type="protein sequence ID" value="KAL0272322.1"/>
    <property type="molecule type" value="Genomic_DNA"/>
</dbReference>
<protein>
    <submittedName>
        <fullName evidence="2">Uncharacterized protein</fullName>
    </submittedName>
</protein>
<reference evidence="2" key="1">
    <citation type="journal article" date="2024" name="Gigascience">
        <title>Chromosome-level genome of the poultry shaft louse Menopon gallinae provides insight into the host-switching and adaptive evolution of parasitic lice.</title>
        <authorList>
            <person name="Xu Y."/>
            <person name="Ma L."/>
            <person name="Liu S."/>
            <person name="Liang Y."/>
            <person name="Liu Q."/>
            <person name="He Z."/>
            <person name="Tian L."/>
            <person name="Duan Y."/>
            <person name="Cai W."/>
            <person name="Li H."/>
            <person name="Song F."/>
        </authorList>
    </citation>
    <scope>NUCLEOTIDE SEQUENCE</scope>
    <source>
        <strain evidence="2">Cailab_2023a</strain>
    </source>
</reference>
<evidence type="ECO:0000313" key="2">
    <source>
        <dbReference type="EMBL" id="KAL0272322.1"/>
    </source>
</evidence>
<dbReference type="AlphaFoldDB" id="A0AAW2HR33"/>
<feature type="compositionally biased region" description="Basic and acidic residues" evidence="1">
    <location>
        <begin position="8"/>
        <end position="19"/>
    </location>
</feature>
<accession>A0AAW2HR33</accession>
<organism evidence="2">
    <name type="scientific">Menopon gallinae</name>
    <name type="common">poultry shaft louse</name>
    <dbReference type="NCBI Taxonomy" id="328185"/>
    <lineage>
        <taxon>Eukaryota</taxon>
        <taxon>Metazoa</taxon>
        <taxon>Ecdysozoa</taxon>
        <taxon>Arthropoda</taxon>
        <taxon>Hexapoda</taxon>
        <taxon>Insecta</taxon>
        <taxon>Pterygota</taxon>
        <taxon>Neoptera</taxon>
        <taxon>Paraneoptera</taxon>
        <taxon>Psocodea</taxon>
        <taxon>Troctomorpha</taxon>
        <taxon>Phthiraptera</taxon>
        <taxon>Amblycera</taxon>
        <taxon>Menoponidae</taxon>
        <taxon>Menopon</taxon>
    </lineage>
</organism>
<gene>
    <name evidence="2" type="ORF">PYX00_005345</name>
</gene>
<comment type="caution">
    <text evidence="2">The sequence shown here is derived from an EMBL/GenBank/DDBJ whole genome shotgun (WGS) entry which is preliminary data.</text>
</comment>
<name>A0AAW2HR33_9NEOP</name>
<sequence>MGQSAFEARMRSPLRDWSRSRSKQTSASADPLSGMRRKGKLLRLSSDTHDRKFSDPANIIRIIRTPES</sequence>
<evidence type="ECO:0000256" key="1">
    <source>
        <dbReference type="SAM" id="MobiDB-lite"/>
    </source>
</evidence>
<proteinExistence type="predicted"/>